<name>A0A1H3R1U4_9FIRM</name>
<dbReference type="AlphaFoldDB" id="A0A1H3R1U4"/>
<evidence type="ECO:0000313" key="3">
    <source>
        <dbReference type="Proteomes" id="UP000198625"/>
    </source>
</evidence>
<proteinExistence type="predicted"/>
<dbReference type="OrthoDB" id="1954608at2"/>
<reference evidence="2 3" key="1">
    <citation type="submission" date="2016-10" db="EMBL/GenBank/DDBJ databases">
        <authorList>
            <person name="de Groot N.N."/>
        </authorList>
    </citation>
    <scope>NUCLEOTIDE SEQUENCE [LARGE SCALE GENOMIC DNA]</scope>
    <source>
        <strain evidence="2 3">DSM 21650</strain>
    </source>
</reference>
<keyword evidence="3" id="KW-1185">Reference proteome</keyword>
<dbReference type="Proteomes" id="UP000198625">
    <property type="component" value="Unassembled WGS sequence"/>
</dbReference>
<dbReference type="RefSeq" id="WP_091731027.1">
    <property type="nucleotide sequence ID" value="NZ_FNQE01000024.1"/>
</dbReference>
<sequence length="136" mass="15904">MSKVKIELNELSKLYDEIYYANLEGVDVALDIISNITSEKEFEDSEEPVLGLSNIVDLIVEILDEVSEAFESEGLYDILDYVKDKIDKIQSGELDEYIEDTYINFLDEDLDNDFDDDDDLYNDEEYDEDDLYDDEY</sequence>
<feature type="region of interest" description="Disordered" evidence="1">
    <location>
        <begin position="114"/>
        <end position="136"/>
    </location>
</feature>
<evidence type="ECO:0000256" key="1">
    <source>
        <dbReference type="SAM" id="MobiDB-lite"/>
    </source>
</evidence>
<gene>
    <name evidence="2" type="ORF">SAMN05660462_02159</name>
</gene>
<organism evidence="2 3">
    <name type="scientific">Proteiniborus ethanoligenes</name>
    <dbReference type="NCBI Taxonomy" id="415015"/>
    <lineage>
        <taxon>Bacteria</taxon>
        <taxon>Bacillati</taxon>
        <taxon>Bacillota</taxon>
        <taxon>Clostridia</taxon>
        <taxon>Eubacteriales</taxon>
        <taxon>Proteiniborus</taxon>
    </lineage>
</organism>
<protein>
    <submittedName>
        <fullName evidence="2">Uncharacterized protein</fullName>
    </submittedName>
</protein>
<dbReference type="EMBL" id="FNQE01000024">
    <property type="protein sequence ID" value="SDZ19275.1"/>
    <property type="molecule type" value="Genomic_DNA"/>
</dbReference>
<evidence type="ECO:0000313" key="2">
    <source>
        <dbReference type="EMBL" id="SDZ19275.1"/>
    </source>
</evidence>
<accession>A0A1H3R1U4</accession>